<keyword evidence="1" id="KW-0472">Membrane</keyword>
<evidence type="ECO:0000313" key="2">
    <source>
        <dbReference type="EMBL" id="RDH82551.1"/>
    </source>
</evidence>
<feature type="transmembrane region" description="Helical" evidence="1">
    <location>
        <begin position="21"/>
        <end position="39"/>
    </location>
</feature>
<dbReference type="Proteomes" id="UP000254266">
    <property type="component" value="Unassembled WGS sequence"/>
</dbReference>
<protein>
    <submittedName>
        <fullName evidence="2">Uncharacterized protein</fullName>
    </submittedName>
</protein>
<feature type="transmembrane region" description="Helical" evidence="1">
    <location>
        <begin position="59"/>
        <end position="84"/>
    </location>
</feature>
<gene>
    <name evidence="2" type="ORF">DIZ80_09710</name>
</gene>
<sequence length="315" mass="34750">MAAHQMTGQYMIQFKANYSRTVLLQLIFILITLCAIILFNSDYLIDLYLKNQATKTGYIINSIIVGLFALGLFRIVIILLRYSIEESALAKFIKNVELNENSPISNIRPKSLISRRYSSVIEISKQNVSVNHSALAATLLASESTRLSLPKFISNILILTGVFGTIVSLSIALLGASNIIDSADGMGSMSMVIHGMSTALSTTTTAIICYLIFGYMYLKLTDVQTQLLSGIEQTTNLYILPRFTYQTDSMLHEVGNLVKALHSAADSMAKTQLDYAELGNSLNAITSNYAQSHSKLSSDINEIKHLLKQGFRLPE</sequence>
<keyword evidence="1" id="KW-1133">Transmembrane helix</keyword>
<proteinExistence type="predicted"/>
<evidence type="ECO:0000313" key="3">
    <source>
        <dbReference type="Proteomes" id="UP000254266"/>
    </source>
</evidence>
<name>A0A370DCF2_9GAMM</name>
<reference evidence="2 3" key="1">
    <citation type="journal article" date="2018" name="ISME J.">
        <title>Endosymbiont genomes yield clues of tubeworm success.</title>
        <authorList>
            <person name="Li Y."/>
            <person name="Liles M.R."/>
            <person name="Halanych K.M."/>
        </authorList>
    </citation>
    <scope>NUCLEOTIDE SEQUENCE [LARGE SCALE GENOMIC DNA]</scope>
    <source>
        <strain evidence="2">A1464</strain>
    </source>
</reference>
<dbReference type="AlphaFoldDB" id="A0A370DCF2"/>
<comment type="caution">
    <text evidence="2">The sequence shown here is derived from an EMBL/GenBank/DDBJ whole genome shotgun (WGS) entry which is preliminary data.</text>
</comment>
<organism evidence="2 3">
    <name type="scientific">endosymbiont of Galathealinum brachiosum</name>
    <dbReference type="NCBI Taxonomy" id="2200906"/>
    <lineage>
        <taxon>Bacteria</taxon>
        <taxon>Pseudomonadati</taxon>
        <taxon>Pseudomonadota</taxon>
        <taxon>Gammaproteobacteria</taxon>
        <taxon>sulfur-oxidizing symbionts</taxon>
    </lineage>
</organism>
<feature type="transmembrane region" description="Helical" evidence="1">
    <location>
        <begin position="192"/>
        <end position="218"/>
    </location>
</feature>
<keyword evidence="3" id="KW-1185">Reference proteome</keyword>
<feature type="transmembrane region" description="Helical" evidence="1">
    <location>
        <begin position="156"/>
        <end position="180"/>
    </location>
</feature>
<dbReference type="EMBL" id="QFXC01000011">
    <property type="protein sequence ID" value="RDH82551.1"/>
    <property type="molecule type" value="Genomic_DNA"/>
</dbReference>
<keyword evidence="1" id="KW-0812">Transmembrane</keyword>
<evidence type="ECO:0000256" key="1">
    <source>
        <dbReference type="SAM" id="Phobius"/>
    </source>
</evidence>
<accession>A0A370DCF2</accession>